<dbReference type="Pfam" id="PF00149">
    <property type="entry name" value="Metallophos"/>
    <property type="match status" value="1"/>
</dbReference>
<dbReference type="PANTHER" id="PTHR42850">
    <property type="entry name" value="METALLOPHOSPHOESTERASE"/>
    <property type="match status" value="1"/>
</dbReference>
<evidence type="ECO:0000313" key="3">
    <source>
        <dbReference type="Proteomes" id="UP000032305"/>
    </source>
</evidence>
<dbReference type="GO" id="GO:0008803">
    <property type="term" value="F:bis(5'-nucleosyl)-tetraphosphatase (symmetrical) activity"/>
    <property type="evidence" value="ECO:0007669"/>
    <property type="project" value="TreeGrafter"/>
</dbReference>
<sequence>MLAKLLNLRKRVPDFVPAMVPGLRVYAVGDIHGRLDLLDAILTRIEADHAARPPAERHIIFLGDLVDRGPDSAGVVERIRQLSADDRHVHCLMGNHEEIFLRAIDGDDKALRLFCRIGGRETMLSYGVSSEDYERLDYAEVAERLKAIVPHEHRLFLSNLKEIMVLGDYAFVHAGVRPGIPIAEQKLAETRWIRDPFLDHRAPLEKMVVHGHTVAQEAEILPHRIGIDTGAYHSDRLTALMLEDQVQQIFST</sequence>
<accession>A0A0A1WA60</accession>
<dbReference type="SUPFAM" id="SSF56300">
    <property type="entry name" value="Metallo-dependent phosphatases"/>
    <property type="match status" value="1"/>
</dbReference>
<proteinExistence type="predicted"/>
<dbReference type="eggNOG" id="COG0639">
    <property type="taxonomic scope" value="Bacteria"/>
</dbReference>
<protein>
    <submittedName>
        <fullName evidence="2">Putative hydrolase</fullName>
    </submittedName>
</protein>
<dbReference type="EMBL" id="BBPI01000079">
    <property type="protein sequence ID" value="GAM02340.1"/>
    <property type="molecule type" value="Genomic_DNA"/>
</dbReference>
<keyword evidence="2" id="KW-0378">Hydrolase</keyword>
<dbReference type="CDD" id="cd00144">
    <property type="entry name" value="MPP_PPP_family"/>
    <property type="match status" value="1"/>
</dbReference>
<evidence type="ECO:0000259" key="1">
    <source>
        <dbReference type="Pfam" id="PF00149"/>
    </source>
</evidence>
<dbReference type="GO" id="GO:0005737">
    <property type="term" value="C:cytoplasm"/>
    <property type="evidence" value="ECO:0007669"/>
    <property type="project" value="TreeGrafter"/>
</dbReference>
<dbReference type="PANTHER" id="PTHR42850:SF4">
    <property type="entry name" value="ZINC-DEPENDENT ENDOPOLYPHOSPHATASE"/>
    <property type="match status" value="1"/>
</dbReference>
<dbReference type="Proteomes" id="UP000032305">
    <property type="component" value="Unassembled WGS sequence"/>
</dbReference>
<reference evidence="2 3" key="1">
    <citation type="submission" date="2014-11" db="EMBL/GenBank/DDBJ databases">
        <title>Whole genome shotgun sequence of Sphingomonas parapaucimobilis NBRC 15100.</title>
        <authorList>
            <person name="Katano-Makiyama Y."/>
            <person name="Hosoyama A."/>
            <person name="Hashimoto M."/>
            <person name="Hosoyama Y."/>
            <person name="Noguchi M."/>
            <person name="Numata M."/>
            <person name="Tsuchikane K."/>
            <person name="Hirakata S."/>
            <person name="Uohara A."/>
            <person name="Shimodaira J."/>
            <person name="Ohji S."/>
            <person name="Ichikawa N."/>
            <person name="Kimura A."/>
            <person name="Yamazoe A."/>
            <person name="Fujita N."/>
        </authorList>
    </citation>
    <scope>NUCLEOTIDE SEQUENCE [LARGE SCALE GENOMIC DNA]</scope>
    <source>
        <strain evidence="2 3">NBRC 15100</strain>
    </source>
</reference>
<dbReference type="AlphaFoldDB" id="A0A0A1WA60"/>
<evidence type="ECO:0000313" key="2">
    <source>
        <dbReference type="EMBL" id="GAM02340.1"/>
    </source>
</evidence>
<dbReference type="OrthoDB" id="9807890at2"/>
<feature type="domain" description="Calcineurin-like phosphoesterase" evidence="1">
    <location>
        <begin position="23"/>
        <end position="213"/>
    </location>
</feature>
<dbReference type="InterPro" id="IPR004843">
    <property type="entry name" value="Calcineurin-like_PHP"/>
</dbReference>
<dbReference type="GO" id="GO:0016791">
    <property type="term" value="F:phosphatase activity"/>
    <property type="evidence" value="ECO:0007669"/>
    <property type="project" value="TreeGrafter"/>
</dbReference>
<dbReference type="Gene3D" id="3.60.21.10">
    <property type="match status" value="1"/>
</dbReference>
<gene>
    <name evidence="2" type="ORF">SP5_079_00020</name>
</gene>
<organism evidence="2 3">
    <name type="scientific">Sphingomonas parapaucimobilis NBRC 15100</name>
    <dbReference type="NCBI Taxonomy" id="1219049"/>
    <lineage>
        <taxon>Bacteria</taxon>
        <taxon>Pseudomonadati</taxon>
        <taxon>Pseudomonadota</taxon>
        <taxon>Alphaproteobacteria</taxon>
        <taxon>Sphingomonadales</taxon>
        <taxon>Sphingomonadaceae</taxon>
        <taxon>Sphingomonas</taxon>
    </lineage>
</organism>
<comment type="caution">
    <text evidence="2">The sequence shown here is derived from an EMBL/GenBank/DDBJ whole genome shotgun (WGS) entry which is preliminary data.</text>
</comment>
<dbReference type="InterPro" id="IPR029052">
    <property type="entry name" value="Metallo-depent_PP-like"/>
</dbReference>
<dbReference type="InterPro" id="IPR050126">
    <property type="entry name" value="Ap4A_hydrolase"/>
</dbReference>
<dbReference type="GO" id="GO:0110154">
    <property type="term" value="P:RNA decapping"/>
    <property type="evidence" value="ECO:0007669"/>
    <property type="project" value="TreeGrafter"/>
</dbReference>
<keyword evidence="3" id="KW-1185">Reference proteome</keyword>
<name>A0A0A1WA60_9SPHN</name>